<keyword evidence="2" id="KW-1185">Reference proteome</keyword>
<evidence type="ECO:0000313" key="1">
    <source>
        <dbReference type="EMBL" id="KAK7195609.1"/>
    </source>
</evidence>
<proteinExistence type="predicted"/>
<protein>
    <recommendedName>
        <fullName evidence="3">EthD domain-containing protein</fullName>
    </recommendedName>
</protein>
<accession>A0AAW0EPH7</accession>
<dbReference type="AlphaFoldDB" id="A0AAW0EPH7"/>
<evidence type="ECO:0008006" key="3">
    <source>
        <dbReference type="Google" id="ProtNLM"/>
    </source>
</evidence>
<comment type="caution">
    <text evidence="1">The sequence shown here is derived from an EMBL/GenBank/DDBJ whole genome shotgun (WGS) entry which is preliminary data.</text>
</comment>
<dbReference type="Proteomes" id="UP001430356">
    <property type="component" value="Unassembled WGS sequence"/>
</dbReference>
<evidence type="ECO:0000313" key="2">
    <source>
        <dbReference type="Proteomes" id="UP001430356"/>
    </source>
</evidence>
<gene>
    <name evidence="1" type="ORF">NESM_000489800</name>
</gene>
<sequence length="254" mass="28567">MPPRKADAQCSAVERIGERPSVLDAALAKIDTSQYDPAYPFHMRVVYCGRKQSSSFNDLWDKHAAEVKQRCDAENPFFSASQSTQLGGLAIDYGEYFVLVVEGPERYVFRLTEDMKEVWPVTTNSVRVLFLEDDAAKAKWTGITLIDKVPPSSLAVSAGQKSAVEVASAVVHDLTSLLELTLQCSTQTKKMKNVFADNAKVDYPKLFPKVEQLEAYIKSDYFFTHAEFVDNYCVRAHLARDEEINHPAEDPLKY</sequence>
<name>A0AAW0EPH7_9TRYP</name>
<dbReference type="EMBL" id="JAECZO010000057">
    <property type="protein sequence ID" value="KAK7195609.1"/>
    <property type="molecule type" value="Genomic_DNA"/>
</dbReference>
<dbReference type="InterPro" id="IPR055308">
    <property type="entry name" value="TEX47-like"/>
</dbReference>
<reference evidence="1 2" key="1">
    <citation type="journal article" date="2021" name="MBio">
        <title>A New Model Trypanosomatid, Novymonas esmeraldas: Genomic Perception of Its 'Candidatus Pandoraea novymonadis' Endosymbiont.</title>
        <authorList>
            <person name="Zakharova A."/>
            <person name="Saura A."/>
            <person name="Butenko A."/>
            <person name="Podesvova L."/>
            <person name="Warmusova S."/>
            <person name="Kostygov A.Y."/>
            <person name="Nenarokova A."/>
            <person name="Lukes J."/>
            <person name="Opperdoes F.R."/>
            <person name="Yurchenko V."/>
        </authorList>
    </citation>
    <scope>NUCLEOTIDE SEQUENCE [LARGE SCALE GENOMIC DNA]</scope>
    <source>
        <strain evidence="1 2">E262AT.01</strain>
    </source>
</reference>
<organism evidence="1 2">
    <name type="scientific">Novymonas esmeraldas</name>
    <dbReference type="NCBI Taxonomy" id="1808958"/>
    <lineage>
        <taxon>Eukaryota</taxon>
        <taxon>Discoba</taxon>
        <taxon>Euglenozoa</taxon>
        <taxon>Kinetoplastea</taxon>
        <taxon>Metakinetoplastina</taxon>
        <taxon>Trypanosomatida</taxon>
        <taxon>Trypanosomatidae</taxon>
        <taxon>Novymonas</taxon>
    </lineage>
</organism>
<dbReference type="Pfam" id="PF24787">
    <property type="entry name" value="TEX47"/>
    <property type="match status" value="1"/>
</dbReference>